<keyword evidence="2" id="KW-1185">Reference proteome</keyword>
<dbReference type="Proteomes" id="UP001050691">
    <property type="component" value="Unassembled WGS sequence"/>
</dbReference>
<evidence type="ECO:0008006" key="3">
    <source>
        <dbReference type="Google" id="ProtNLM"/>
    </source>
</evidence>
<name>A0AAV5ADH3_9AGAM</name>
<protein>
    <recommendedName>
        <fullName evidence="3">F-box domain-containing protein</fullName>
    </recommendedName>
</protein>
<organism evidence="1 2">
    <name type="scientific">Clathrus columnatus</name>
    <dbReference type="NCBI Taxonomy" id="1419009"/>
    <lineage>
        <taxon>Eukaryota</taxon>
        <taxon>Fungi</taxon>
        <taxon>Dikarya</taxon>
        <taxon>Basidiomycota</taxon>
        <taxon>Agaricomycotina</taxon>
        <taxon>Agaricomycetes</taxon>
        <taxon>Phallomycetidae</taxon>
        <taxon>Phallales</taxon>
        <taxon>Clathraceae</taxon>
        <taxon>Clathrus</taxon>
    </lineage>
</organism>
<dbReference type="AlphaFoldDB" id="A0AAV5ADH3"/>
<accession>A0AAV5ADH3</accession>
<sequence length="534" mass="60226">MSRHIDLPSIGVEDWMLHFKAKLAHIADLYHPMISLDGGNFIPAKNNLIVGLPFDVFLHLVRALDVWDILRLRAVWNIQAEIILKRRPLPYPSFKTRASTTPNELKLSVLRAAALERNLLSLRPRLRSPPKVLQEPTRHFGDPIVLLSGGRYFVTGATGTTGGGSISVWDLTTGSRLTSFEIRKEDIVLQWRAVDNGRGVMFLVRDGILSGVVQHYHLLRLEFNPQVEPVEAIFFHHSSLVQELPIADGSLSEDYVIFLGIDTDGTVVIFVFQWRDGKMMSIKTNLVAPEYPYLAILSTDALLIWVNSPASIWTYSIPLSDITANFSSPPSPPIYLADLKMTVLSHTANMDITVSPTFDHLYCDTTRVWPSKPFEVTIDLPLSLLYVSQYLEGPPEFRKAWIRLGHEYMPTTTDRITRPANRVYFAPLTILTKPMFQGTNSPPVNYPIICAESANVIFPEVLPSGEVCMRIITLPPDTAADRMRDPQWYNENLIRTLEMPPELDIRKVVNMCYDQATGISVIALSDGDIFILEY</sequence>
<reference evidence="1" key="1">
    <citation type="submission" date="2021-10" db="EMBL/GenBank/DDBJ databases">
        <title>De novo Genome Assembly of Clathrus columnatus (Basidiomycota, Fungi) Using Illumina and Nanopore Sequence Data.</title>
        <authorList>
            <person name="Ogiso-Tanaka E."/>
            <person name="Itagaki H."/>
            <person name="Hosoya T."/>
            <person name="Hosaka K."/>
        </authorList>
    </citation>
    <scope>NUCLEOTIDE SEQUENCE</scope>
    <source>
        <strain evidence="1">MO-923</strain>
    </source>
</reference>
<dbReference type="SUPFAM" id="SSF50978">
    <property type="entry name" value="WD40 repeat-like"/>
    <property type="match status" value="1"/>
</dbReference>
<evidence type="ECO:0000313" key="2">
    <source>
        <dbReference type="Proteomes" id="UP001050691"/>
    </source>
</evidence>
<comment type="caution">
    <text evidence="1">The sequence shown here is derived from an EMBL/GenBank/DDBJ whole genome shotgun (WGS) entry which is preliminary data.</text>
</comment>
<dbReference type="EMBL" id="BPWL01000006">
    <property type="protein sequence ID" value="GJJ11538.1"/>
    <property type="molecule type" value="Genomic_DNA"/>
</dbReference>
<proteinExistence type="predicted"/>
<evidence type="ECO:0000313" key="1">
    <source>
        <dbReference type="EMBL" id="GJJ11538.1"/>
    </source>
</evidence>
<dbReference type="InterPro" id="IPR036322">
    <property type="entry name" value="WD40_repeat_dom_sf"/>
</dbReference>
<gene>
    <name evidence="1" type="ORF">Clacol_005772</name>
</gene>